<dbReference type="PROSITE" id="PS00661">
    <property type="entry name" value="FERM_2"/>
    <property type="match status" value="1"/>
</dbReference>
<feature type="region of interest" description="Disordered" evidence="8">
    <location>
        <begin position="535"/>
        <end position="585"/>
    </location>
</feature>
<dbReference type="InterPro" id="IPR019749">
    <property type="entry name" value="Band_41_domain"/>
</dbReference>
<dbReference type="InterPro" id="IPR019748">
    <property type="entry name" value="FERM_central"/>
</dbReference>
<evidence type="ECO:0000259" key="9">
    <source>
        <dbReference type="PROSITE" id="PS50057"/>
    </source>
</evidence>
<dbReference type="InterPro" id="IPR041789">
    <property type="entry name" value="ERM_FERM_C"/>
</dbReference>
<sequence>MPLVAFVSNRKSSAKSTEKVKMFSKLLSFSKSRKVISVQVHTMDAQLEFEIDKNATGSDLFDLVTRAIGLREVWYFGLQFVDSKGFICWLKMNKRVCDQDIAIQKRQQQLICHQNNKAKKSNGDSVMSFLFLAKFFPEDVAEELIQEVTQHLFFLQVKQSILNMDIHCPAEVSVLLASYSVQSKYGDYIDNQNQFSSASSSNNNNDDNMMAKLNVEELLPRGVLEQYQMTKQMWQDKIRIWYEDHKGMTRDEAETEYLKIAQDLEMYGVNYFLISNKKESELWLGVTALGLNIYEKENKLSPRITFSWSEIRNISYDDKKFIIRPIEKNATSFHFYSSKSRLNKLILELCIGNHDLFMRRRKPDSIELQQMKAQAKEERIRRQLERSRFLREKELREEAEKEKAALEQRLLQYQEEAHGVQEQLRRSEETAELLAEKARVAEEEAMLLSQKAAEAEAEIQRIKITAIKTEEEKHLIQRKAEEAELLASTLAEETDRRTKETEQLKEELFSTKLSTKQLLILLNKFQQENQLSQENLLPLPPTSSSSPSTTILSPPPPPSTPHSLHPHHHLHTASQSNHNNHSISLIHHPNHHRQTNNVLNNQNCDIISDLIVGSSSSNSLNELNGNHHHHHGHLNLSNPNYHLNNSSSSYHGGKKSWCSIVGVGNNHHQQQSLSGITGQSIPTAASLINNNQNQTNRFNNLSINSNCHQSPFIDNQSHHHIYEDPNDTIIKLNQYLANNNTTNNGVPSFYTTINDECCDNNNRLINHSFINSPLPPPSSSSSSMINGSSFINKSQWSSSLNDEHQDNDNDDEDEQQTTLNQESHDFDMEKIESDVEKERIEYLKKSKQLHEQLKGLKSEIQVLKVEERLTSLDRIHEENVIKGESKYSTLKRTLSGTTKARVAFFEEL</sequence>
<accession>A0ABQ8J2Q4</accession>
<organism evidence="10 11">
    <name type="scientific">Dermatophagoides pteronyssinus</name>
    <name type="common">European house dust mite</name>
    <dbReference type="NCBI Taxonomy" id="6956"/>
    <lineage>
        <taxon>Eukaryota</taxon>
        <taxon>Metazoa</taxon>
        <taxon>Ecdysozoa</taxon>
        <taxon>Arthropoda</taxon>
        <taxon>Chelicerata</taxon>
        <taxon>Arachnida</taxon>
        <taxon>Acari</taxon>
        <taxon>Acariformes</taxon>
        <taxon>Sarcoptiformes</taxon>
        <taxon>Astigmata</taxon>
        <taxon>Psoroptidia</taxon>
        <taxon>Analgoidea</taxon>
        <taxon>Pyroglyphidae</taxon>
        <taxon>Dermatophagoidinae</taxon>
        <taxon>Dermatophagoides</taxon>
    </lineage>
</organism>
<evidence type="ECO:0000256" key="8">
    <source>
        <dbReference type="SAM" id="MobiDB-lite"/>
    </source>
</evidence>
<evidence type="ECO:0000256" key="6">
    <source>
        <dbReference type="ARBA" id="ARBA00023136"/>
    </source>
</evidence>
<evidence type="ECO:0000256" key="5">
    <source>
        <dbReference type="ARBA" id="ARBA00022949"/>
    </source>
</evidence>
<dbReference type="InterPro" id="IPR000299">
    <property type="entry name" value="FERM_domain"/>
</dbReference>
<evidence type="ECO:0000313" key="11">
    <source>
        <dbReference type="Proteomes" id="UP000887458"/>
    </source>
</evidence>
<dbReference type="Pfam" id="PF20492">
    <property type="entry name" value="ERM_helical"/>
    <property type="match status" value="1"/>
</dbReference>
<dbReference type="InterPro" id="IPR046810">
    <property type="entry name" value="ERM_helical"/>
</dbReference>
<proteinExistence type="predicted"/>
<dbReference type="SUPFAM" id="SSF54236">
    <property type="entry name" value="Ubiquitin-like"/>
    <property type="match status" value="1"/>
</dbReference>
<dbReference type="CDD" id="cd13194">
    <property type="entry name" value="FERM_C_ERM"/>
    <property type="match status" value="1"/>
</dbReference>
<keyword evidence="6" id="KW-0472">Membrane</keyword>
<dbReference type="Gene3D" id="1.20.80.10">
    <property type="match status" value="1"/>
</dbReference>
<feature type="domain" description="FERM" evidence="9">
    <location>
        <begin position="36"/>
        <end position="361"/>
    </location>
</feature>
<dbReference type="Gene3D" id="6.10.360.10">
    <property type="match status" value="1"/>
</dbReference>
<dbReference type="InterPro" id="IPR018980">
    <property type="entry name" value="FERM_PH-like_C"/>
</dbReference>
<comment type="caution">
    <text evidence="10">The sequence shown here is derived from an EMBL/GenBank/DDBJ whole genome shotgun (WGS) entry which is preliminary data.</text>
</comment>
<dbReference type="SUPFAM" id="SSF47031">
    <property type="entry name" value="Second domain of FERM"/>
    <property type="match status" value="1"/>
</dbReference>
<dbReference type="SMART" id="SM01196">
    <property type="entry name" value="FERM_C"/>
    <property type="match status" value="1"/>
</dbReference>
<keyword evidence="4" id="KW-1003">Cell membrane</keyword>
<dbReference type="SMART" id="SM00295">
    <property type="entry name" value="B41"/>
    <property type="match status" value="1"/>
</dbReference>
<dbReference type="InterPro" id="IPR014352">
    <property type="entry name" value="FERM/acyl-CoA-bd_prot_sf"/>
</dbReference>
<keyword evidence="7" id="KW-0175">Coiled coil</keyword>
<feature type="compositionally biased region" description="Low complexity" evidence="8">
    <location>
        <begin position="572"/>
        <end position="585"/>
    </location>
</feature>
<feature type="coiled-coil region" evidence="7">
    <location>
        <begin position="366"/>
        <end position="472"/>
    </location>
</feature>
<dbReference type="InterPro" id="IPR019747">
    <property type="entry name" value="FERM_CS"/>
</dbReference>
<dbReference type="PANTHER" id="PTHR23281">
    <property type="entry name" value="MERLIN/MOESIN/EZRIN/RADIXIN"/>
    <property type="match status" value="1"/>
</dbReference>
<reference evidence="10 11" key="2">
    <citation type="journal article" date="2022" name="Mol. Biol. Evol.">
        <title>Comparative Genomics Reveals Insights into the Divergent Evolution of Astigmatic Mites and Household Pest Adaptations.</title>
        <authorList>
            <person name="Xiong Q."/>
            <person name="Wan A.T."/>
            <person name="Liu X."/>
            <person name="Fung C.S."/>
            <person name="Xiao X."/>
            <person name="Malainual N."/>
            <person name="Hou J."/>
            <person name="Wang L."/>
            <person name="Wang M."/>
            <person name="Yang K.Y."/>
            <person name="Cui Y."/>
            <person name="Leung E.L."/>
            <person name="Nong W."/>
            <person name="Shin S.K."/>
            <person name="Au S.W."/>
            <person name="Jeong K.Y."/>
            <person name="Chew F.T."/>
            <person name="Hui J.H."/>
            <person name="Leung T.F."/>
            <person name="Tungtrongchitr A."/>
            <person name="Zhong N."/>
            <person name="Liu Z."/>
            <person name="Tsui S.K."/>
        </authorList>
    </citation>
    <scope>NUCLEOTIDE SEQUENCE [LARGE SCALE GENOMIC DNA]</scope>
    <source>
        <strain evidence="10">Derp</strain>
    </source>
</reference>
<dbReference type="InterPro" id="IPR035963">
    <property type="entry name" value="FERM_2"/>
</dbReference>
<evidence type="ECO:0000256" key="2">
    <source>
        <dbReference type="ARBA" id="ARBA00004202"/>
    </source>
</evidence>
<dbReference type="Pfam" id="PF09379">
    <property type="entry name" value="FERM_N"/>
    <property type="match status" value="1"/>
</dbReference>
<evidence type="ECO:0000256" key="1">
    <source>
        <dbReference type="ARBA" id="ARBA00004105"/>
    </source>
</evidence>
<evidence type="ECO:0000256" key="4">
    <source>
        <dbReference type="ARBA" id="ARBA00022475"/>
    </source>
</evidence>
<protein>
    <submittedName>
        <fullName evidence="10">Merlin</fullName>
    </submittedName>
</protein>
<name>A0ABQ8J2Q4_DERPT</name>
<evidence type="ECO:0000256" key="3">
    <source>
        <dbReference type="ARBA" id="ARBA00004282"/>
    </source>
</evidence>
<dbReference type="Gene3D" id="2.30.29.30">
    <property type="entry name" value="Pleckstrin-homology domain (PH domain)/Phosphotyrosine-binding domain (PTB)"/>
    <property type="match status" value="1"/>
</dbReference>
<dbReference type="Gene3D" id="1.20.5.450">
    <property type="match status" value="1"/>
</dbReference>
<dbReference type="SUPFAM" id="SSF50729">
    <property type="entry name" value="PH domain-like"/>
    <property type="match status" value="1"/>
</dbReference>
<dbReference type="InterPro" id="IPR018979">
    <property type="entry name" value="FERM_N"/>
</dbReference>
<dbReference type="SUPFAM" id="SSF48678">
    <property type="entry name" value="Moesin tail domain"/>
    <property type="match status" value="1"/>
</dbReference>
<evidence type="ECO:0000256" key="7">
    <source>
        <dbReference type="SAM" id="Coils"/>
    </source>
</evidence>
<dbReference type="EMBL" id="NJHN03000086">
    <property type="protein sequence ID" value="KAH9416814.1"/>
    <property type="molecule type" value="Genomic_DNA"/>
</dbReference>
<evidence type="ECO:0000313" key="10">
    <source>
        <dbReference type="EMBL" id="KAH9416814.1"/>
    </source>
</evidence>
<feature type="region of interest" description="Disordered" evidence="8">
    <location>
        <begin position="621"/>
        <end position="640"/>
    </location>
</feature>
<feature type="compositionally biased region" description="Low complexity" evidence="8">
    <location>
        <begin position="535"/>
        <end position="552"/>
    </location>
</feature>
<reference evidence="10 11" key="1">
    <citation type="journal article" date="2018" name="J. Allergy Clin. Immunol.">
        <title>High-quality assembly of Dermatophagoides pteronyssinus genome and transcriptome reveals a wide range of novel allergens.</title>
        <authorList>
            <person name="Liu X.Y."/>
            <person name="Yang K.Y."/>
            <person name="Wang M.Q."/>
            <person name="Kwok J.S."/>
            <person name="Zeng X."/>
            <person name="Yang Z."/>
            <person name="Xiao X.J."/>
            <person name="Lau C.P."/>
            <person name="Li Y."/>
            <person name="Huang Z.M."/>
            <person name="Ba J.G."/>
            <person name="Yim A.K."/>
            <person name="Ouyang C.Y."/>
            <person name="Ngai S.M."/>
            <person name="Chan T.F."/>
            <person name="Leung E.L."/>
            <person name="Liu L."/>
            <person name="Liu Z.G."/>
            <person name="Tsui S.K."/>
        </authorList>
    </citation>
    <scope>NUCLEOTIDE SEQUENCE [LARGE SCALE GENOMIC DNA]</scope>
    <source>
        <strain evidence="10">Derp</strain>
    </source>
</reference>
<dbReference type="Proteomes" id="UP000887458">
    <property type="component" value="Unassembled WGS sequence"/>
</dbReference>
<feature type="region of interest" description="Disordered" evidence="8">
    <location>
        <begin position="795"/>
        <end position="828"/>
    </location>
</feature>
<dbReference type="PROSITE" id="PS50057">
    <property type="entry name" value="FERM_3"/>
    <property type="match status" value="1"/>
</dbReference>
<dbReference type="Pfam" id="PF00769">
    <property type="entry name" value="ERM_C"/>
    <property type="match status" value="1"/>
</dbReference>
<dbReference type="CDD" id="cd14473">
    <property type="entry name" value="FERM_B-lobe"/>
    <property type="match status" value="1"/>
</dbReference>
<comment type="subcellular location">
    <subcellularLocation>
        <location evidence="3">Cell junction</location>
    </subcellularLocation>
    <subcellularLocation>
        <location evidence="2">Cell membrane</location>
        <topology evidence="2">Peripheral membrane protein</topology>
    </subcellularLocation>
    <subcellularLocation>
        <location evidence="1">Cell projection</location>
        <location evidence="1">Microvillus</location>
    </subcellularLocation>
</comment>
<dbReference type="InterPro" id="IPR008954">
    <property type="entry name" value="Moesin_tail_sf"/>
</dbReference>
<dbReference type="InterPro" id="IPR011174">
    <property type="entry name" value="ERM"/>
</dbReference>
<gene>
    <name evidence="10" type="primary">NF2</name>
    <name evidence="10" type="ORF">DERP_011929</name>
</gene>
<dbReference type="Gene3D" id="3.10.20.90">
    <property type="entry name" value="Phosphatidylinositol 3-kinase Catalytic Subunit, Chain A, domain 1"/>
    <property type="match status" value="1"/>
</dbReference>
<dbReference type="Pfam" id="PF09380">
    <property type="entry name" value="FERM_C"/>
    <property type="match status" value="1"/>
</dbReference>
<dbReference type="InterPro" id="IPR011259">
    <property type="entry name" value="ERM_C_dom"/>
</dbReference>
<dbReference type="InterPro" id="IPR029071">
    <property type="entry name" value="Ubiquitin-like_domsf"/>
</dbReference>
<keyword evidence="5" id="KW-0965">Cell junction</keyword>
<dbReference type="InterPro" id="IPR011993">
    <property type="entry name" value="PH-like_dom_sf"/>
</dbReference>
<dbReference type="Pfam" id="PF00373">
    <property type="entry name" value="FERM_M"/>
    <property type="match status" value="1"/>
</dbReference>
<keyword evidence="11" id="KW-1185">Reference proteome</keyword>